<dbReference type="EMBL" id="JAMKFB020000012">
    <property type="protein sequence ID" value="KAL0180116.1"/>
    <property type="molecule type" value="Genomic_DNA"/>
</dbReference>
<dbReference type="Proteomes" id="UP001529510">
    <property type="component" value="Unassembled WGS sequence"/>
</dbReference>
<dbReference type="Gene3D" id="3.10.200.10">
    <property type="entry name" value="Alpha carbonic anhydrase"/>
    <property type="match status" value="1"/>
</dbReference>
<evidence type="ECO:0000256" key="2">
    <source>
        <dbReference type="ARBA" id="ARBA00022723"/>
    </source>
</evidence>
<dbReference type="InterPro" id="IPR018338">
    <property type="entry name" value="Carbonic_anhydrase_a-class_CS"/>
</dbReference>
<name>A0ABD0Q1Y5_CIRMR</name>
<comment type="cofactor">
    <cofactor evidence="4">
        <name>Zn(2+)</name>
        <dbReference type="ChEBI" id="CHEBI:29105"/>
    </cofactor>
</comment>
<dbReference type="AlphaFoldDB" id="A0ABD0Q1Y5"/>
<evidence type="ECO:0000313" key="7">
    <source>
        <dbReference type="Proteomes" id="UP001529510"/>
    </source>
</evidence>
<evidence type="ECO:0000256" key="1">
    <source>
        <dbReference type="ARBA" id="ARBA00010718"/>
    </source>
</evidence>
<evidence type="ECO:0000256" key="4">
    <source>
        <dbReference type="RuleBase" id="RU367011"/>
    </source>
</evidence>
<dbReference type="InterPro" id="IPR036398">
    <property type="entry name" value="CA_dom_sf"/>
</dbReference>
<dbReference type="PANTHER" id="PTHR18952:SF200">
    <property type="entry name" value="CARBONIC ANHYDRASE"/>
    <property type="match status" value="1"/>
</dbReference>
<feature type="non-terminal residue" evidence="6">
    <location>
        <position position="69"/>
    </location>
</feature>
<dbReference type="InterPro" id="IPR001148">
    <property type="entry name" value="CA_dom"/>
</dbReference>
<evidence type="ECO:0000313" key="6">
    <source>
        <dbReference type="EMBL" id="KAL0180116.1"/>
    </source>
</evidence>
<keyword evidence="2 4" id="KW-0479">Metal-binding</keyword>
<evidence type="ECO:0000256" key="3">
    <source>
        <dbReference type="ARBA" id="ARBA00022833"/>
    </source>
</evidence>
<dbReference type="SUPFAM" id="SSF51069">
    <property type="entry name" value="Carbonic anhydrase"/>
    <property type="match status" value="1"/>
</dbReference>
<keyword evidence="3 4" id="KW-0862">Zinc</keyword>
<dbReference type="PROSITE" id="PS51144">
    <property type="entry name" value="ALPHA_CA_2"/>
    <property type="match status" value="1"/>
</dbReference>
<keyword evidence="4" id="KW-0456">Lyase</keyword>
<comment type="similarity">
    <text evidence="1 4">Belongs to the alpha-carbonic anhydrase family.</text>
</comment>
<proteinExistence type="inferred from homology"/>
<protein>
    <recommendedName>
        <fullName evidence="4">Carbonic anhydrase</fullName>
        <ecNumber evidence="4">4.2.1.1</ecNumber>
    </recommendedName>
</protein>
<dbReference type="EC" id="4.2.1.1" evidence="4"/>
<accession>A0ABD0Q1Y5</accession>
<dbReference type="InterPro" id="IPR023561">
    <property type="entry name" value="Carbonic_anhydrase_a-class"/>
</dbReference>
<dbReference type="PANTHER" id="PTHR18952">
    <property type="entry name" value="CARBONIC ANHYDRASE"/>
    <property type="match status" value="1"/>
</dbReference>
<dbReference type="GO" id="GO:0008270">
    <property type="term" value="F:zinc ion binding"/>
    <property type="evidence" value="ECO:0007669"/>
    <property type="project" value="UniProtKB-UniRule"/>
</dbReference>
<keyword evidence="7" id="KW-1185">Reference proteome</keyword>
<organism evidence="6 7">
    <name type="scientific">Cirrhinus mrigala</name>
    <name type="common">Mrigala</name>
    <dbReference type="NCBI Taxonomy" id="683832"/>
    <lineage>
        <taxon>Eukaryota</taxon>
        <taxon>Metazoa</taxon>
        <taxon>Chordata</taxon>
        <taxon>Craniata</taxon>
        <taxon>Vertebrata</taxon>
        <taxon>Euteleostomi</taxon>
        <taxon>Actinopterygii</taxon>
        <taxon>Neopterygii</taxon>
        <taxon>Teleostei</taxon>
        <taxon>Ostariophysi</taxon>
        <taxon>Cypriniformes</taxon>
        <taxon>Cyprinidae</taxon>
        <taxon>Labeoninae</taxon>
        <taxon>Labeonini</taxon>
        <taxon>Cirrhinus</taxon>
    </lineage>
</organism>
<reference evidence="6 7" key="1">
    <citation type="submission" date="2024-05" db="EMBL/GenBank/DDBJ databases">
        <title>Genome sequencing and assembly of Indian major carp, Cirrhinus mrigala (Hamilton, 1822).</title>
        <authorList>
            <person name="Mohindra V."/>
            <person name="Chowdhury L.M."/>
            <person name="Lal K."/>
            <person name="Jena J.K."/>
        </authorList>
    </citation>
    <scope>NUCLEOTIDE SEQUENCE [LARGE SCALE GENOMIC DNA]</scope>
    <source>
        <strain evidence="6">CM1030</strain>
        <tissue evidence="6">Blood</tissue>
    </source>
</reference>
<dbReference type="Pfam" id="PF00194">
    <property type="entry name" value="Carb_anhydrase"/>
    <property type="match status" value="1"/>
</dbReference>
<sequence>MHVEGGDLPGLFASMQFHLHWGNGSATPGSEHSVNGKRFPMELHIVSKAERNASVSADSAWAVLGVFIE</sequence>
<gene>
    <name evidence="6" type="ORF">M9458_025558</name>
</gene>
<dbReference type="GO" id="GO:0004089">
    <property type="term" value="F:carbonate dehydratase activity"/>
    <property type="evidence" value="ECO:0007669"/>
    <property type="project" value="UniProtKB-UniRule"/>
</dbReference>
<comment type="function">
    <text evidence="4">Reversible hydration of carbon dioxide.</text>
</comment>
<feature type="domain" description="Alpha-carbonic anhydrase" evidence="5">
    <location>
        <begin position="1"/>
        <end position="69"/>
    </location>
</feature>
<dbReference type="PROSITE" id="PS00162">
    <property type="entry name" value="ALPHA_CA_1"/>
    <property type="match status" value="1"/>
</dbReference>
<comment type="caution">
    <text evidence="6">The sequence shown here is derived from an EMBL/GenBank/DDBJ whole genome shotgun (WGS) entry which is preliminary data.</text>
</comment>
<comment type="catalytic activity">
    <reaction evidence="4">
        <text>hydrogencarbonate + H(+) = CO2 + H2O</text>
        <dbReference type="Rhea" id="RHEA:10748"/>
        <dbReference type="ChEBI" id="CHEBI:15377"/>
        <dbReference type="ChEBI" id="CHEBI:15378"/>
        <dbReference type="ChEBI" id="CHEBI:16526"/>
        <dbReference type="ChEBI" id="CHEBI:17544"/>
        <dbReference type="EC" id="4.2.1.1"/>
    </reaction>
</comment>
<evidence type="ECO:0000259" key="5">
    <source>
        <dbReference type="PROSITE" id="PS51144"/>
    </source>
</evidence>